<dbReference type="Gene3D" id="1.25.40.10">
    <property type="entry name" value="Tetratricopeptide repeat domain"/>
    <property type="match status" value="2"/>
</dbReference>
<dbReference type="SMART" id="SM00671">
    <property type="entry name" value="SEL1"/>
    <property type="match status" value="4"/>
</dbReference>
<evidence type="ECO:0000256" key="1">
    <source>
        <dbReference type="SAM" id="MobiDB-lite"/>
    </source>
</evidence>
<organism evidence="2 3">
    <name type="scientific">Linnemannia exigua</name>
    <dbReference type="NCBI Taxonomy" id="604196"/>
    <lineage>
        <taxon>Eukaryota</taxon>
        <taxon>Fungi</taxon>
        <taxon>Fungi incertae sedis</taxon>
        <taxon>Mucoromycota</taxon>
        <taxon>Mortierellomycotina</taxon>
        <taxon>Mortierellomycetes</taxon>
        <taxon>Mortierellales</taxon>
        <taxon>Mortierellaceae</taxon>
        <taxon>Linnemannia</taxon>
    </lineage>
</organism>
<dbReference type="AlphaFoldDB" id="A0AAD4DL06"/>
<dbReference type="InterPro" id="IPR011990">
    <property type="entry name" value="TPR-like_helical_dom_sf"/>
</dbReference>
<dbReference type="PANTHER" id="PTHR14187">
    <property type="entry name" value="ALPHA KINASE/ELONGATION FACTOR 2 KINASE"/>
    <property type="match status" value="1"/>
</dbReference>
<name>A0AAD4DL06_9FUNG</name>
<feature type="compositionally biased region" description="Basic and acidic residues" evidence="1">
    <location>
        <begin position="328"/>
        <end position="342"/>
    </location>
</feature>
<dbReference type="SUPFAM" id="SSF53067">
    <property type="entry name" value="Actin-like ATPase domain"/>
    <property type="match status" value="2"/>
</dbReference>
<dbReference type="Gene3D" id="3.30.420.40">
    <property type="match status" value="1"/>
</dbReference>
<evidence type="ECO:0000313" key="2">
    <source>
        <dbReference type="EMBL" id="KAG0280780.1"/>
    </source>
</evidence>
<feature type="region of interest" description="Disordered" evidence="1">
    <location>
        <begin position="126"/>
        <end position="150"/>
    </location>
</feature>
<feature type="compositionally biased region" description="Pro residues" evidence="1">
    <location>
        <begin position="179"/>
        <end position="198"/>
    </location>
</feature>
<feature type="region of interest" description="Disordered" evidence="1">
    <location>
        <begin position="164"/>
        <end position="199"/>
    </location>
</feature>
<dbReference type="PANTHER" id="PTHR14187:SF5">
    <property type="entry name" value="HEAT SHOCK 70 KDA PROTEIN 12A"/>
    <property type="match status" value="1"/>
</dbReference>
<dbReference type="Pfam" id="PF08238">
    <property type="entry name" value="Sel1"/>
    <property type="match status" value="4"/>
</dbReference>
<keyword evidence="3" id="KW-1185">Reference proteome</keyword>
<reference evidence="2" key="1">
    <citation type="journal article" date="2020" name="Fungal Divers.">
        <title>Resolving the Mortierellaceae phylogeny through synthesis of multi-gene phylogenetics and phylogenomics.</title>
        <authorList>
            <person name="Vandepol N."/>
            <person name="Liber J."/>
            <person name="Desiro A."/>
            <person name="Na H."/>
            <person name="Kennedy M."/>
            <person name="Barry K."/>
            <person name="Grigoriev I.V."/>
            <person name="Miller A.N."/>
            <person name="O'Donnell K."/>
            <person name="Stajich J.E."/>
            <person name="Bonito G."/>
        </authorList>
    </citation>
    <scope>NUCLEOTIDE SEQUENCE</scope>
    <source>
        <strain evidence="2">NRRL 28262</strain>
    </source>
</reference>
<proteinExistence type="predicted"/>
<dbReference type="Proteomes" id="UP001194580">
    <property type="component" value="Unassembled WGS sequence"/>
</dbReference>
<protein>
    <submittedName>
        <fullName evidence="2">Uncharacterized protein</fullName>
    </submittedName>
</protein>
<dbReference type="InterPro" id="IPR006597">
    <property type="entry name" value="Sel1-like"/>
</dbReference>
<feature type="compositionally biased region" description="Basic and acidic residues" evidence="1">
    <location>
        <begin position="349"/>
        <end position="359"/>
    </location>
</feature>
<feature type="compositionally biased region" description="Polar residues" evidence="1">
    <location>
        <begin position="164"/>
        <end position="176"/>
    </location>
</feature>
<accession>A0AAD4DL06</accession>
<sequence>MEQDNPHDEPLQAVRPVHKNNLFPTILAPVAHVVINIDPIGGRKVILWDDILQAFKDASHPRHGTKSIPFLKGPDLKCLDPLRFNAVPDAILDIVVDGKFTSTDPPPVQATFEQIANRASQYTAHNPFDMIHPTPPPRNSRSPSSDYSYDMPNYQKMPTPVFWNQYTQSPSHQTRTPSRLPPYPSSSVRPPPLSPPPISYSRLAPPSKLKARKYVVEAFRKIILHIDLVALEEKGEGTPEEFTKALECYLKAVCRGHGHAHLSVGELFAQGKDVIQDEARAYEWYLKAAYQGNAIAQRKISRILVNQPNRSTAAPEAILDNVQGPMVKPEDVSPKDEARMEPQEELEEEERRAETHLERLGTLPGKESEEAPEDIFVETEKMLHENPINATAQEQAYWEQSSHTSDDAYAEMLPADPDQADGDMFGFGPHPMYGGKPGAPQLDTSNFEQTLANAEYGDTEAQVRLGLMYMRTSSGEHCENAVRWFSKAAFQGNAKGQRYMSNMFLNGLGVPRYDKTAMYWHTEAAEQKNLEAPSQFSTPPMQAQFFNPRDYPIVVAIEFGTTFSACAYAYMQDDKDVIAITSWPKQNIQYPKTPTLNLYRKDDPEHKLVAWGWRAKMEALKPTARHHTLLCRYKLHLDENQQSSPLDVDISVLEAISHYLDAFHEYVVGEILRGFAKNFERDHLRYYLTVPAMWSDRAKNIMRQAAVKANLIKDTDHPDRLMLISETEAAALYCERKCDQFNPVHGDRFMICDVGDETVDLTVFEIAFTTTGRRLSEVTKGHSASCGSFFLDRHMRRLLEEKFGHNLANFPPYIIPNLVDTFVGVIKPQFDGLEDQFLLLPANRCFENLEDPEAVGIDDGYLVLTAAELKENVFEPVIKDVLSLIQEQLTQAKDCSAIFLVGGFEASNYLYSRVAAQFSNQVGLVFMPPCPELAVVRGAVYAGLIPPVATSHIVRRCYGISSDQPFEKDKDPLVKRKFELNRVWCIDRFSPYIKRGQKVNVGECISREFSFIKYSEAPKDCRIAIYAAGTDNGPPRDTTDAGVSKLADIPIPCPHLPSSRLGSLVKVKVNMNFRWNDIKAEAVVGDKVYSAILQLDAVNVY</sequence>
<feature type="compositionally biased region" description="Low complexity" evidence="1">
    <location>
        <begin position="139"/>
        <end position="150"/>
    </location>
</feature>
<comment type="caution">
    <text evidence="2">The sequence shown here is derived from an EMBL/GenBank/DDBJ whole genome shotgun (WGS) entry which is preliminary data.</text>
</comment>
<gene>
    <name evidence="2" type="ORF">BGZ95_008685</name>
</gene>
<dbReference type="SUPFAM" id="SSF81901">
    <property type="entry name" value="HCP-like"/>
    <property type="match status" value="2"/>
</dbReference>
<evidence type="ECO:0000313" key="3">
    <source>
        <dbReference type="Proteomes" id="UP001194580"/>
    </source>
</evidence>
<feature type="region of interest" description="Disordered" evidence="1">
    <location>
        <begin position="315"/>
        <end position="370"/>
    </location>
</feature>
<dbReference type="InterPro" id="IPR043129">
    <property type="entry name" value="ATPase_NBD"/>
</dbReference>
<dbReference type="EMBL" id="JAAAIL010000047">
    <property type="protein sequence ID" value="KAG0280780.1"/>
    <property type="molecule type" value="Genomic_DNA"/>
</dbReference>